<proteinExistence type="predicted"/>
<evidence type="ECO:0000313" key="2">
    <source>
        <dbReference type="Proteomes" id="UP000790787"/>
    </source>
</evidence>
<feature type="region of interest" description="Disordered" evidence="1">
    <location>
        <begin position="152"/>
        <end position="178"/>
    </location>
</feature>
<evidence type="ECO:0000256" key="1">
    <source>
        <dbReference type="SAM" id="MobiDB-lite"/>
    </source>
</evidence>
<dbReference type="Proteomes" id="UP000790787">
    <property type="component" value="Chromosome 19"/>
</dbReference>
<dbReference type="KEGG" id="nta:107801584"/>
<feature type="compositionally biased region" description="Low complexity" evidence="1">
    <location>
        <begin position="161"/>
        <end position="178"/>
    </location>
</feature>
<dbReference type="AlphaFoldDB" id="A0A1S4AUY9"/>
<sequence length="455" mass="53222">MASTPLARLSIERRPKLLKDFLLQDDPYLCSPNDFGSHPRKLCKSKFSNFHGSRIKSNKASSHQLLRNRSSRAATATISAINKVINIVKFLPFASVKSPSIFPRSISRKLSRRTNHRDNIKQHSSNHDVSVKVKVKDILRWKSFRDLVDEKSTPYSPNRCTTTTTTTNSTTTTSTTTSSKRTSWCDSDFTAEDLPSWWGENGEFLGELEDGMKKVGRNNIFEETVGGYSMGTTRAIKRDRKEELCFDENEQHSPVSVLESPFQEDDEEGIAFSFHRNLANLDKRTSMFMQRIQQFESLAEGNTSFEEEEEQQQQQQEEEEEIREIEEKAKQLLSNLKETINMELIEDCEANYVDELLFDFFWHELCTTRKHQNNDDGESDEKQMREAESWINGDYKGEFEWEIEDKRESYIRDMEREARWNKFEEEKQELSLDLEFEVFNDLVHEVLEDFFPHKC</sequence>
<feature type="region of interest" description="Disordered" evidence="1">
    <location>
        <begin position="300"/>
        <end position="322"/>
    </location>
</feature>
<dbReference type="PaxDb" id="4097-A0A1S4AUY9"/>
<dbReference type="OrthoDB" id="1669163at2759"/>
<reference evidence="3" key="2">
    <citation type="submission" date="2025-08" db="UniProtKB">
        <authorList>
            <consortium name="RefSeq"/>
        </authorList>
    </citation>
    <scope>IDENTIFICATION</scope>
    <source>
        <tissue evidence="3">Leaf</tissue>
    </source>
</reference>
<dbReference type="RefSeq" id="XP_016480416.1">
    <property type="nucleotide sequence ID" value="XM_016624930.2"/>
</dbReference>
<accession>A0A1S4AUY9</accession>
<name>A0A1S4AUY9_TOBAC</name>
<protein>
    <submittedName>
        <fullName evidence="3">Myb-like protein X</fullName>
    </submittedName>
    <submittedName>
        <fullName evidence="3">Uncharacterized protein LOC107801584</fullName>
    </submittedName>
</protein>
<keyword evidence="2" id="KW-1185">Reference proteome</keyword>
<dbReference type="RefSeq" id="XP_016480416.1">
    <property type="nucleotide sequence ID" value="XM_016624930.1"/>
</dbReference>
<dbReference type="GeneID" id="107801584"/>
<gene>
    <name evidence="3" type="primary">LOC107801584</name>
</gene>
<organism evidence="2 3">
    <name type="scientific">Nicotiana tabacum</name>
    <name type="common">Common tobacco</name>
    <dbReference type="NCBI Taxonomy" id="4097"/>
    <lineage>
        <taxon>Eukaryota</taxon>
        <taxon>Viridiplantae</taxon>
        <taxon>Streptophyta</taxon>
        <taxon>Embryophyta</taxon>
        <taxon>Tracheophyta</taxon>
        <taxon>Spermatophyta</taxon>
        <taxon>Magnoliopsida</taxon>
        <taxon>eudicotyledons</taxon>
        <taxon>Gunneridae</taxon>
        <taxon>Pentapetalae</taxon>
        <taxon>asterids</taxon>
        <taxon>lamiids</taxon>
        <taxon>Solanales</taxon>
        <taxon>Solanaceae</taxon>
        <taxon>Nicotianoideae</taxon>
        <taxon>Nicotianeae</taxon>
        <taxon>Nicotiana</taxon>
    </lineage>
</organism>
<dbReference type="PANTHER" id="PTHR33623">
    <property type="entry name" value="OS04G0572500 PROTEIN"/>
    <property type="match status" value="1"/>
</dbReference>
<feature type="compositionally biased region" description="Acidic residues" evidence="1">
    <location>
        <begin position="305"/>
        <end position="322"/>
    </location>
</feature>
<dbReference type="PANTHER" id="PTHR33623:SF17">
    <property type="entry name" value="DUF4378 DOMAIN-CONTAINING PROTEIN"/>
    <property type="match status" value="1"/>
</dbReference>
<dbReference type="OMA" id="IAKAWIC"/>
<dbReference type="STRING" id="4097.A0A1S4AUY9"/>
<evidence type="ECO:0000313" key="3">
    <source>
        <dbReference type="RefSeq" id="XP_016480416.1"/>
    </source>
</evidence>
<reference evidence="2" key="1">
    <citation type="journal article" date="2014" name="Nat. Commun.">
        <title>The tobacco genome sequence and its comparison with those of tomato and potato.</title>
        <authorList>
            <person name="Sierro N."/>
            <person name="Battey J.N."/>
            <person name="Ouadi S."/>
            <person name="Bakaher N."/>
            <person name="Bovet L."/>
            <person name="Willig A."/>
            <person name="Goepfert S."/>
            <person name="Peitsch M.C."/>
            <person name="Ivanov N.V."/>
        </authorList>
    </citation>
    <scope>NUCLEOTIDE SEQUENCE [LARGE SCALE GENOMIC DNA]</scope>
</reference>